<organism evidence="1">
    <name type="scientific">marine metagenome</name>
    <dbReference type="NCBI Taxonomy" id="408172"/>
    <lineage>
        <taxon>unclassified sequences</taxon>
        <taxon>metagenomes</taxon>
        <taxon>ecological metagenomes</taxon>
    </lineage>
</organism>
<proteinExistence type="predicted"/>
<protein>
    <submittedName>
        <fullName evidence="1">Uncharacterized protein</fullName>
    </submittedName>
</protein>
<name>A0A382SV70_9ZZZZ</name>
<gene>
    <name evidence="1" type="ORF">METZ01_LOCUS366517</name>
</gene>
<feature type="non-terminal residue" evidence="1">
    <location>
        <position position="307"/>
    </location>
</feature>
<dbReference type="AlphaFoldDB" id="A0A382SV70"/>
<accession>A0A382SV70</accession>
<reference evidence="1" key="1">
    <citation type="submission" date="2018-05" db="EMBL/GenBank/DDBJ databases">
        <authorList>
            <person name="Lanie J.A."/>
            <person name="Ng W.-L."/>
            <person name="Kazmierczak K.M."/>
            <person name="Andrzejewski T.M."/>
            <person name="Davidsen T.M."/>
            <person name="Wayne K.J."/>
            <person name="Tettelin H."/>
            <person name="Glass J.I."/>
            <person name="Rusch D."/>
            <person name="Podicherti R."/>
            <person name="Tsui H.-C.T."/>
            <person name="Winkler M.E."/>
        </authorList>
    </citation>
    <scope>NUCLEOTIDE SEQUENCE</scope>
</reference>
<evidence type="ECO:0000313" key="1">
    <source>
        <dbReference type="EMBL" id="SVD13663.1"/>
    </source>
</evidence>
<feature type="non-terminal residue" evidence="1">
    <location>
        <position position="1"/>
    </location>
</feature>
<sequence>QGIPDIGAFEAGASKYLLALEDDIESTDTPIFVQRNQQMTITLSTKDLAGNLVGSGDSIQWNIFPSQKYVSIEKSDSVTQSGQASATFRVSSLEKSIGFRFRIESELGEAFMRSELYVIEAIKSGSPPPVLGLAISPDSWTNQRKFTLNWETPVWDVGRDLLGSVIQLYDGFDTKSDFYPFPTGDTLTTMEVEVPEAGEFEVSVWLMDEFGNENVDSARSVTAYFDDVMPDEFYVHWPDNYVDNDGNPQQTYTSDIPQFHWQEKGDYPSGIKEWRLFLKKGAAAYAFNYAYTWSDVTYDENYDDRWV</sequence>
<dbReference type="EMBL" id="UINC01131761">
    <property type="protein sequence ID" value="SVD13663.1"/>
    <property type="molecule type" value="Genomic_DNA"/>
</dbReference>